<evidence type="ECO:0000313" key="2">
    <source>
        <dbReference type="EMBL" id="SFN49851.1"/>
    </source>
</evidence>
<accession>A0A1I4ZHW0</accession>
<dbReference type="PROSITE" id="PS50112">
    <property type="entry name" value="PAS"/>
    <property type="match status" value="1"/>
</dbReference>
<dbReference type="InterPro" id="IPR000014">
    <property type="entry name" value="PAS"/>
</dbReference>
<dbReference type="Gene3D" id="3.30.450.20">
    <property type="entry name" value="PAS domain"/>
    <property type="match status" value="1"/>
</dbReference>
<organism evidence="2 3">
    <name type="scientific">Cohaesibacter marisflavi</name>
    <dbReference type="NCBI Taxonomy" id="655353"/>
    <lineage>
        <taxon>Bacteria</taxon>
        <taxon>Pseudomonadati</taxon>
        <taxon>Pseudomonadota</taxon>
        <taxon>Alphaproteobacteria</taxon>
        <taxon>Hyphomicrobiales</taxon>
        <taxon>Cohaesibacteraceae</taxon>
    </lineage>
</organism>
<dbReference type="Proteomes" id="UP000199236">
    <property type="component" value="Unassembled WGS sequence"/>
</dbReference>
<dbReference type="InterPro" id="IPR035965">
    <property type="entry name" value="PAS-like_dom_sf"/>
</dbReference>
<dbReference type="SUPFAM" id="SSF55785">
    <property type="entry name" value="PYP-like sensor domain (PAS domain)"/>
    <property type="match status" value="1"/>
</dbReference>
<dbReference type="NCBIfam" id="TIGR00229">
    <property type="entry name" value="sensory_box"/>
    <property type="match status" value="1"/>
</dbReference>
<proteinExistence type="predicted"/>
<dbReference type="CDD" id="cd00130">
    <property type="entry name" value="PAS"/>
    <property type="match status" value="1"/>
</dbReference>
<evidence type="ECO:0000259" key="1">
    <source>
        <dbReference type="PROSITE" id="PS50112"/>
    </source>
</evidence>
<keyword evidence="3" id="KW-1185">Reference proteome</keyword>
<dbReference type="Pfam" id="PF08447">
    <property type="entry name" value="PAS_3"/>
    <property type="match status" value="1"/>
</dbReference>
<sequence length="183" mass="21131">MSVEQSVTGVERFFGDDDIIVSKTDLSGRLTYANKIFLDISGYKEKEVLGKPHNLIRHPYMPRTIFKLLWDSIESGHEIFAYVNNRCKNGDHYWVYAHVTPSWNNEGKVSGFHSNRRVPDQEILQNHVIPLYEKIRTAEKSVTNRKDGLKAGMQVIDSLLAEKGLQYDEFIATLGQKKRRGYR</sequence>
<dbReference type="EMBL" id="FOVR01000001">
    <property type="protein sequence ID" value="SFN49851.1"/>
    <property type="molecule type" value="Genomic_DNA"/>
</dbReference>
<dbReference type="OrthoDB" id="266313at2"/>
<dbReference type="RefSeq" id="WP_090067774.1">
    <property type="nucleotide sequence ID" value="NZ_FOVR01000001.1"/>
</dbReference>
<protein>
    <submittedName>
        <fullName evidence="2">PAS domain S-box-containing protein</fullName>
    </submittedName>
</protein>
<dbReference type="InterPro" id="IPR013655">
    <property type="entry name" value="PAS_fold_3"/>
</dbReference>
<dbReference type="AlphaFoldDB" id="A0A1I4ZHW0"/>
<evidence type="ECO:0000313" key="3">
    <source>
        <dbReference type="Proteomes" id="UP000199236"/>
    </source>
</evidence>
<feature type="domain" description="PAS" evidence="1">
    <location>
        <begin position="25"/>
        <end position="76"/>
    </location>
</feature>
<reference evidence="2 3" key="1">
    <citation type="submission" date="2016-10" db="EMBL/GenBank/DDBJ databases">
        <authorList>
            <person name="de Groot N.N."/>
        </authorList>
    </citation>
    <scope>NUCLEOTIDE SEQUENCE [LARGE SCALE GENOMIC DNA]</scope>
    <source>
        <strain evidence="2 3">CGMCC 1.9157</strain>
    </source>
</reference>
<name>A0A1I4ZHW0_9HYPH</name>
<dbReference type="STRING" id="655353.SAMN04488056_101100"/>
<gene>
    <name evidence="2" type="ORF">SAMN04488056_101100</name>
</gene>